<evidence type="ECO:0000313" key="2">
    <source>
        <dbReference type="Proteomes" id="UP000184499"/>
    </source>
</evidence>
<dbReference type="Proteomes" id="UP000184499">
    <property type="component" value="Unassembled WGS sequence"/>
</dbReference>
<dbReference type="RefSeq" id="XP_067473009.1">
    <property type="nucleotide sequence ID" value="XM_067626347.1"/>
</dbReference>
<dbReference type="STRING" id="767769.A0A1L9U282"/>
<keyword evidence="2" id="KW-1185">Reference proteome</keyword>
<proteinExistence type="predicted"/>
<sequence length="56" mass="6821">MLNIGVWPFGPADPDAFFAANRDLERRMRELGGMKWFYAYTYYGEEEFWNIYDRGW</sequence>
<organism evidence="1 2">
    <name type="scientific">Aspergillus brasiliensis (strain CBS 101740 / IMI 381727 / IBT 21946)</name>
    <dbReference type="NCBI Taxonomy" id="767769"/>
    <lineage>
        <taxon>Eukaryota</taxon>
        <taxon>Fungi</taxon>
        <taxon>Dikarya</taxon>
        <taxon>Ascomycota</taxon>
        <taxon>Pezizomycotina</taxon>
        <taxon>Eurotiomycetes</taxon>
        <taxon>Eurotiomycetidae</taxon>
        <taxon>Eurotiales</taxon>
        <taxon>Aspergillaceae</taxon>
        <taxon>Aspergillus</taxon>
        <taxon>Aspergillus subgen. Circumdati</taxon>
    </lineage>
</organism>
<dbReference type="EMBL" id="KV878708">
    <property type="protein sequence ID" value="OJJ65758.1"/>
    <property type="molecule type" value="Genomic_DNA"/>
</dbReference>
<dbReference type="GeneID" id="93578835"/>
<dbReference type="AlphaFoldDB" id="A0A1L9U282"/>
<accession>A0A1L9U282</accession>
<dbReference type="VEuPathDB" id="FungiDB:ASPBRDRAFT_49479"/>
<name>A0A1L9U282_ASPBC</name>
<gene>
    <name evidence="1" type="ORF">ASPBRDRAFT_49479</name>
</gene>
<evidence type="ECO:0000313" key="1">
    <source>
        <dbReference type="EMBL" id="OJJ65758.1"/>
    </source>
</evidence>
<dbReference type="OrthoDB" id="415825at2759"/>
<reference evidence="2" key="1">
    <citation type="journal article" date="2017" name="Genome Biol.">
        <title>Comparative genomics reveals high biological diversity and specific adaptations in the industrially and medically important fungal genus Aspergillus.</title>
        <authorList>
            <person name="de Vries R.P."/>
            <person name="Riley R."/>
            <person name="Wiebenga A."/>
            <person name="Aguilar-Osorio G."/>
            <person name="Amillis S."/>
            <person name="Uchima C.A."/>
            <person name="Anderluh G."/>
            <person name="Asadollahi M."/>
            <person name="Askin M."/>
            <person name="Barry K."/>
            <person name="Battaglia E."/>
            <person name="Bayram O."/>
            <person name="Benocci T."/>
            <person name="Braus-Stromeyer S.A."/>
            <person name="Caldana C."/>
            <person name="Canovas D."/>
            <person name="Cerqueira G.C."/>
            <person name="Chen F."/>
            <person name="Chen W."/>
            <person name="Choi C."/>
            <person name="Clum A."/>
            <person name="Dos Santos R.A."/>
            <person name="Damasio A.R."/>
            <person name="Diallinas G."/>
            <person name="Emri T."/>
            <person name="Fekete E."/>
            <person name="Flipphi M."/>
            <person name="Freyberg S."/>
            <person name="Gallo A."/>
            <person name="Gournas C."/>
            <person name="Habgood R."/>
            <person name="Hainaut M."/>
            <person name="Harispe M.L."/>
            <person name="Henrissat B."/>
            <person name="Hilden K.S."/>
            <person name="Hope R."/>
            <person name="Hossain A."/>
            <person name="Karabika E."/>
            <person name="Karaffa L."/>
            <person name="Karanyi Z."/>
            <person name="Krasevec N."/>
            <person name="Kuo A."/>
            <person name="Kusch H."/>
            <person name="LaButti K."/>
            <person name="Lagendijk E.L."/>
            <person name="Lapidus A."/>
            <person name="Levasseur A."/>
            <person name="Lindquist E."/>
            <person name="Lipzen A."/>
            <person name="Logrieco A.F."/>
            <person name="MacCabe A."/>
            <person name="Maekelae M.R."/>
            <person name="Malavazi I."/>
            <person name="Melin P."/>
            <person name="Meyer V."/>
            <person name="Mielnichuk N."/>
            <person name="Miskei M."/>
            <person name="Molnar A.P."/>
            <person name="Mule G."/>
            <person name="Ngan C.Y."/>
            <person name="Orejas M."/>
            <person name="Orosz E."/>
            <person name="Ouedraogo J.P."/>
            <person name="Overkamp K.M."/>
            <person name="Park H.-S."/>
            <person name="Perrone G."/>
            <person name="Piumi F."/>
            <person name="Punt P.J."/>
            <person name="Ram A.F."/>
            <person name="Ramon A."/>
            <person name="Rauscher S."/>
            <person name="Record E."/>
            <person name="Riano-Pachon D.M."/>
            <person name="Robert V."/>
            <person name="Roehrig J."/>
            <person name="Ruller R."/>
            <person name="Salamov A."/>
            <person name="Salih N.S."/>
            <person name="Samson R.A."/>
            <person name="Sandor E."/>
            <person name="Sanguinetti M."/>
            <person name="Schuetze T."/>
            <person name="Sepcic K."/>
            <person name="Shelest E."/>
            <person name="Sherlock G."/>
            <person name="Sophianopoulou V."/>
            <person name="Squina F.M."/>
            <person name="Sun H."/>
            <person name="Susca A."/>
            <person name="Todd R.B."/>
            <person name="Tsang A."/>
            <person name="Unkles S.E."/>
            <person name="van de Wiele N."/>
            <person name="van Rossen-Uffink D."/>
            <person name="Oliveira J.V."/>
            <person name="Vesth T.C."/>
            <person name="Visser J."/>
            <person name="Yu J.-H."/>
            <person name="Zhou M."/>
            <person name="Andersen M.R."/>
            <person name="Archer D.B."/>
            <person name="Baker S.E."/>
            <person name="Benoit I."/>
            <person name="Brakhage A.A."/>
            <person name="Braus G.H."/>
            <person name="Fischer R."/>
            <person name="Frisvad J.C."/>
            <person name="Goldman G.H."/>
            <person name="Houbraken J."/>
            <person name="Oakley B."/>
            <person name="Pocsi I."/>
            <person name="Scazzocchio C."/>
            <person name="Seiboth B."/>
            <person name="vanKuyk P.A."/>
            <person name="Wortman J."/>
            <person name="Dyer P.S."/>
            <person name="Grigoriev I.V."/>
        </authorList>
    </citation>
    <scope>NUCLEOTIDE SEQUENCE [LARGE SCALE GENOMIC DNA]</scope>
    <source>
        <strain evidence="2">CBS 101740 / IMI 381727 / IBT 21946</strain>
    </source>
</reference>
<protein>
    <submittedName>
        <fullName evidence="1">Uncharacterized protein</fullName>
    </submittedName>
</protein>